<evidence type="ECO:0000256" key="5">
    <source>
        <dbReference type="ARBA" id="ARBA00023128"/>
    </source>
</evidence>
<keyword evidence="6" id="KW-0472">Membrane</keyword>
<name>A0A6A6DBX6_9PEZI</name>
<dbReference type="GO" id="GO:0005783">
    <property type="term" value="C:endoplasmic reticulum"/>
    <property type="evidence" value="ECO:0007669"/>
    <property type="project" value="UniProtKB-SubCell"/>
</dbReference>
<proteinExistence type="predicted"/>
<keyword evidence="4" id="KW-0256">Endoplasmic reticulum</keyword>
<dbReference type="GO" id="GO:0016020">
    <property type="term" value="C:membrane"/>
    <property type="evidence" value="ECO:0007669"/>
    <property type="project" value="UniProtKB-SubCell"/>
</dbReference>
<sequence>MAWTKGPVFRVTGLPASQPDSELTLSLKAAIDDNLTEDEQSKQTVTVAIIPSCYDNGEKVALVEFHDGVPAFLSELTDNPLGEWQVEMGDTDISFDQHFFGFTQLYAPKADSPVTTDVIAITGLDGHAYGSWRGEGKLGRMWLRDYLSKDLPCCRTMIYGYNSKLSSHGIDTIMDYGQGLMEELKKVRNTEKLRKRPLFFIAHSFGGIILAHCLVKAAQTNEDDHPTIASLHQATYGMLLFGIPHKALVVDDIGKMLAGQDNHPRSALLDQIRAKSDLLAFQLAAFKYLDLNVVSFYETSPTRQLELDSESKRWKRTGDFVTAVDADSALLQLPDLIEEKIPLDADHSMMVKFDNKNSRGYSSVRDKLLQFEQNAPRAVAARFCM</sequence>
<evidence type="ECO:0000313" key="8">
    <source>
        <dbReference type="Proteomes" id="UP000800200"/>
    </source>
</evidence>
<evidence type="ECO:0000313" key="7">
    <source>
        <dbReference type="EMBL" id="KAF2176971.1"/>
    </source>
</evidence>
<evidence type="ECO:0000256" key="1">
    <source>
        <dbReference type="ARBA" id="ARBA00004173"/>
    </source>
</evidence>
<keyword evidence="8" id="KW-1185">Reference proteome</keyword>
<evidence type="ECO:0000256" key="4">
    <source>
        <dbReference type="ARBA" id="ARBA00022824"/>
    </source>
</evidence>
<gene>
    <name evidence="7" type="ORF">K469DRAFT_605123</name>
</gene>
<evidence type="ECO:0000256" key="3">
    <source>
        <dbReference type="ARBA" id="ARBA00004370"/>
    </source>
</evidence>
<keyword evidence="5" id="KW-0496">Mitochondrion</keyword>
<protein>
    <recommendedName>
        <fullName evidence="9">DUF676 domain-containing protein</fullName>
    </recommendedName>
</protein>
<accession>A0A6A6DBX6</accession>
<dbReference type="AlphaFoldDB" id="A0A6A6DBX6"/>
<organism evidence="7 8">
    <name type="scientific">Zopfia rhizophila CBS 207.26</name>
    <dbReference type="NCBI Taxonomy" id="1314779"/>
    <lineage>
        <taxon>Eukaryota</taxon>
        <taxon>Fungi</taxon>
        <taxon>Dikarya</taxon>
        <taxon>Ascomycota</taxon>
        <taxon>Pezizomycotina</taxon>
        <taxon>Dothideomycetes</taxon>
        <taxon>Dothideomycetes incertae sedis</taxon>
        <taxon>Zopfiaceae</taxon>
        <taxon>Zopfia</taxon>
    </lineage>
</organism>
<dbReference type="OrthoDB" id="1658288at2759"/>
<dbReference type="InterPro" id="IPR029058">
    <property type="entry name" value="AB_hydrolase_fold"/>
</dbReference>
<comment type="subcellular location">
    <subcellularLocation>
        <location evidence="2">Endoplasmic reticulum</location>
    </subcellularLocation>
    <subcellularLocation>
        <location evidence="3">Membrane</location>
    </subcellularLocation>
    <subcellularLocation>
        <location evidence="1">Mitochondrion</location>
    </subcellularLocation>
</comment>
<dbReference type="InterPro" id="IPR052374">
    <property type="entry name" value="SERAC1"/>
</dbReference>
<dbReference type="GO" id="GO:0005739">
    <property type="term" value="C:mitochondrion"/>
    <property type="evidence" value="ECO:0007669"/>
    <property type="project" value="UniProtKB-SubCell"/>
</dbReference>
<dbReference type="PANTHER" id="PTHR48182:SF2">
    <property type="entry name" value="PROTEIN SERAC1"/>
    <property type="match status" value="1"/>
</dbReference>
<dbReference type="Proteomes" id="UP000800200">
    <property type="component" value="Unassembled WGS sequence"/>
</dbReference>
<dbReference type="EMBL" id="ML994697">
    <property type="protein sequence ID" value="KAF2176971.1"/>
    <property type="molecule type" value="Genomic_DNA"/>
</dbReference>
<evidence type="ECO:0000256" key="2">
    <source>
        <dbReference type="ARBA" id="ARBA00004240"/>
    </source>
</evidence>
<evidence type="ECO:0000256" key="6">
    <source>
        <dbReference type="ARBA" id="ARBA00023136"/>
    </source>
</evidence>
<dbReference type="PANTHER" id="PTHR48182">
    <property type="entry name" value="PROTEIN SERAC1"/>
    <property type="match status" value="1"/>
</dbReference>
<evidence type="ECO:0008006" key="9">
    <source>
        <dbReference type="Google" id="ProtNLM"/>
    </source>
</evidence>
<dbReference type="SUPFAM" id="SSF53474">
    <property type="entry name" value="alpha/beta-Hydrolases"/>
    <property type="match status" value="1"/>
</dbReference>
<reference evidence="7" key="1">
    <citation type="journal article" date="2020" name="Stud. Mycol.">
        <title>101 Dothideomycetes genomes: a test case for predicting lifestyles and emergence of pathogens.</title>
        <authorList>
            <person name="Haridas S."/>
            <person name="Albert R."/>
            <person name="Binder M."/>
            <person name="Bloem J."/>
            <person name="Labutti K."/>
            <person name="Salamov A."/>
            <person name="Andreopoulos B."/>
            <person name="Baker S."/>
            <person name="Barry K."/>
            <person name="Bills G."/>
            <person name="Bluhm B."/>
            <person name="Cannon C."/>
            <person name="Castanera R."/>
            <person name="Culley D."/>
            <person name="Daum C."/>
            <person name="Ezra D."/>
            <person name="Gonzalez J."/>
            <person name="Henrissat B."/>
            <person name="Kuo A."/>
            <person name="Liang C."/>
            <person name="Lipzen A."/>
            <person name="Lutzoni F."/>
            <person name="Magnuson J."/>
            <person name="Mondo S."/>
            <person name="Nolan M."/>
            <person name="Ohm R."/>
            <person name="Pangilinan J."/>
            <person name="Park H.-J."/>
            <person name="Ramirez L."/>
            <person name="Alfaro M."/>
            <person name="Sun H."/>
            <person name="Tritt A."/>
            <person name="Yoshinaga Y."/>
            <person name="Zwiers L.-H."/>
            <person name="Turgeon B."/>
            <person name="Goodwin S."/>
            <person name="Spatafora J."/>
            <person name="Crous P."/>
            <person name="Grigoriev I."/>
        </authorList>
    </citation>
    <scope>NUCLEOTIDE SEQUENCE</scope>
    <source>
        <strain evidence="7">CBS 207.26</strain>
    </source>
</reference>